<evidence type="ECO:0000313" key="3">
    <source>
        <dbReference type="Proteomes" id="UP001188597"/>
    </source>
</evidence>
<gene>
    <name evidence="2" type="ORF">RJ639_035248</name>
</gene>
<dbReference type="Gene3D" id="3.80.10.10">
    <property type="entry name" value="Ribonuclease Inhibitor"/>
    <property type="match status" value="1"/>
</dbReference>
<keyword evidence="3" id="KW-1185">Reference proteome</keyword>
<dbReference type="EMBL" id="JAVXUP010000309">
    <property type="protein sequence ID" value="KAK3031342.1"/>
    <property type="molecule type" value="Genomic_DNA"/>
</dbReference>
<dbReference type="PANTHER" id="PTHR48065">
    <property type="entry name" value="OS10G0469600 PROTEIN"/>
    <property type="match status" value="1"/>
</dbReference>
<dbReference type="Pfam" id="PF00560">
    <property type="entry name" value="LRR_1"/>
    <property type="match status" value="3"/>
</dbReference>
<dbReference type="InterPro" id="IPR032675">
    <property type="entry name" value="LRR_dom_sf"/>
</dbReference>
<evidence type="ECO:0000256" key="1">
    <source>
        <dbReference type="SAM" id="SignalP"/>
    </source>
</evidence>
<feature type="chain" id="PRO_5041706013" evidence="1">
    <location>
        <begin position="26"/>
        <end position="181"/>
    </location>
</feature>
<reference evidence="2" key="1">
    <citation type="submission" date="2022-12" db="EMBL/GenBank/DDBJ databases">
        <title>Draft genome assemblies for two species of Escallonia (Escalloniales).</title>
        <authorList>
            <person name="Chanderbali A."/>
            <person name="Dervinis C."/>
            <person name="Anghel I."/>
            <person name="Soltis D."/>
            <person name="Soltis P."/>
            <person name="Zapata F."/>
        </authorList>
    </citation>
    <scope>NUCLEOTIDE SEQUENCE</scope>
    <source>
        <strain evidence="2">UCBG64.0493</strain>
        <tissue evidence="2">Leaf</tissue>
    </source>
</reference>
<dbReference type="PRINTS" id="PR00019">
    <property type="entry name" value="LEURICHRPT"/>
</dbReference>
<keyword evidence="1" id="KW-0732">Signal</keyword>
<name>A0AA88WQ04_9ASTE</name>
<dbReference type="SUPFAM" id="SSF52058">
    <property type="entry name" value="L domain-like"/>
    <property type="match status" value="1"/>
</dbReference>
<dbReference type="Proteomes" id="UP001188597">
    <property type="component" value="Unassembled WGS sequence"/>
</dbReference>
<dbReference type="PANTHER" id="PTHR48065:SF75">
    <property type="entry name" value="LEUCINE-RICH REPEAT-CONTAINING N-TERMINAL PLANT-TYPE DOMAIN-CONTAINING PROTEIN"/>
    <property type="match status" value="1"/>
</dbReference>
<organism evidence="2 3">
    <name type="scientific">Escallonia herrerae</name>
    <dbReference type="NCBI Taxonomy" id="1293975"/>
    <lineage>
        <taxon>Eukaryota</taxon>
        <taxon>Viridiplantae</taxon>
        <taxon>Streptophyta</taxon>
        <taxon>Embryophyta</taxon>
        <taxon>Tracheophyta</taxon>
        <taxon>Spermatophyta</taxon>
        <taxon>Magnoliopsida</taxon>
        <taxon>eudicotyledons</taxon>
        <taxon>Gunneridae</taxon>
        <taxon>Pentapetalae</taxon>
        <taxon>asterids</taxon>
        <taxon>campanulids</taxon>
        <taxon>Escalloniales</taxon>
        <taxon>Escalloniaceae</taxon>
        <taxon>Escallonia</taxon>
    </lineage>
</organism>
<dbReference type="AlphaFoldDB" id="A0AA88WQ04"/>
<comment type="caution">
    <text evidence="2">The sequence shown here is derived from an EMBL/GenBank/DDBJ whole genome shotgun (WGS) entry which is preliminary data.</text>
</comment>
<feature type="signal peptide" evidence="1">
    <location>
        <begin position="1"/>
        <end position="25"/>
    </location>
</feature>
<evidence type="ECO:0000313" key="2">
    <source>
        <dbReference type="EMBL" id="KAK3031342.1"/>
    </source>
</evidence>
<dbReference type="InterPro" id="IPR001611">
    <property type="entry name" value="Leu-rich_rpt"/>
</dbReference>
<accession>A0AA88WQ04</accession>
<proteinExistence type="predicted"/>
<protein>
    <submittedName>
        <fullName evidence="2">Uncharacterized protein</fullName>
    </submittedName>
</protein>
<sequence length="181" mass="19621">MDSRIQVLLLVLCSQLLPLMLSSLAGRTYHPTGRGQILVAVGKESIALIHYIGRHERNRALNSNSFTGPIPPSIGNLSKLSWLDLSDNKLDGSIPVSSGATPGLDMLLKAKHLRLDRNSLSGPIPSNLNNLTSVSELDLRNNRLNGTLDIGTSSSSNLTFNLQNNSISDFNQTNGYNVELM</sequence>